<keyword evidence="1" id="KW-1133">Transmembrane helix</keyword>
<feature type="transmembrane region" description="Helical" evidence="1">
    <location>
        <begin position="31"/>
        <end position="56"/>
    </location>
</feature>
<dbReference type="AlphaFoldDB" id="A0A6C0B730"/>
<reference evidence="2" key="1">
    <citation type="journal article" date="2020" name="Nature">
        <title>Giant virus diversity and host interactions through global metagenomics.</title>
        <authorList>
            <person name="Schulz F."/>
            <person name="Roux S."/>
            <person name="Paez-Espino D."/>
            <person name="Jungbluth S."/>
            <person name="Walsh D.A."/>
            <person name="Denef V.J."/>
            <person name="McMahon K.D."/>
            <person name="Konstantinidis K.T."/>
            <person name="Eloe-Fadrosh E.A."/>
            <person name="Kyrpides N.C."/>
            <person name="Woyke T."/>
        </authorList>
    </citation>
    <scope>NUCLEOTIDE SEQUENCE</scope>
    <source>
        <strain evidence="2">GVMAG-M-3300010158-13</strain>
    </source>
</reference>
<organism evidence="2">
    <name type="scientific">viral metagenome</name>
    <dbReference type="NCBI Taxonomy" id="1070528"/>
    <lineage>
        <taxon>unclassified sequences</taxon>
        <taxon>metagenomes</taxon>
        <taxon>organismal metagenomes</taxon>
    </lineage>
</organism>
<accession>A0A6C0B730</accession>
<keyword evidence="1" id="KW-0472">Membrane</keyword>
<proteinExistence type="predicted"/>
<sequence>MSLIIALYASFLFFVLTPSVLVRLPKNGNKFTVAGIHALVFGVVFYFTSIFVSELVHFEGFGKGKVGDCPGLSEDSCKSTTGYNGKKCTWTPSNVVCSNPNYQQVGQLGKCGPKETKTSTWINNNKCSTPGHVRIPDTTTCVDNANINKLTPISSFGGGCK</sequence>
<evidence type="ECO:0000256" key="1">
    <source>
        <dbReference type="SAM" id="Phobius"/>
    </source>
</evidence>
<name>A0A6C0B730_9ZZZZ</name>
<dbReference type="EMBL" id="MN739089">
    <property type="protein sequence ID" value="QHS87860.1"/>
    <property type="molecule type" value="Genomic_DNA"/>
</dbReference>
<protein>
    <submittedName>
        <fullName evidence="2">Uncharacterized protein</fullName>
    </submittedName>
</protein>
<evidence type="ECO:0000313" key="2">
    <source>
        <dbReference type="EMBL" id="QHS87860.1"/>
    </source>
</evidence>
<keyword evidence="1" id="KW-0812">Transmembrane</keyword>